<dbReference type="PANTHER" id="PTHR43248">
    <property type="entry name" value="2-SUCCINYL-6-HYDROXY-2,4-CYCLOHEXADIENE-1-CARBOXYLATE SYNTHASE"/>
    <property type="match status" value="1"/>
</dbReference>
<gene>
    <name evidence="6" type="ORF">ABZV61_19535</name>
</gene>
<evidence type="ECO:0000256" key="4">
    <source>
        <dbReference type="SAM" id="SignalP"/>
    </source>
</evidence>
<dbReference type="EMBL" id="JBEXIP010000014">
    <property type="protein sequence ID" value="MET8434949.1"/>
    <property type="molecule type" value="Genomic_DNA"/>
</dbReference>
<feature type="chain" id="PRO_5045100006" evidence="4">
    <location>
        <begin position="33"/>
        <end position="505"/>
    </location>
</feature>
<dbReference type="InterPro" id="IPR006311">
    <property type="entry name" value="TAT_signal"/>
</dbReference>
<dbReference type="Proteomes" id="UP001550044">
    <property type="component" value="Unassembled WGS sequence"/>
</dbReference>
<comment type="caution">
    <text evidence="6">The sequence shown here is derived from an EMBL/GenBank/DDBJ whole genome shotgun (WGS) entry which is preliminary data.</text>
</comment>
<dbReference type="Pfam" id="PF08386">
    <property type="entry name" value="Abhydrolase_4"/>
    <property type="match status" value="1"/>
</dbReference>
<feature type="domain" description="Peptidase S33 tripeptidyl aminopeptidase-like C-terminal" evidence="5">
    <location>
        <begin position="409"/>
        <end position="503"/>
    </location>
</feature>
<dbReference type="InterPro" id="IPR013595">
    <property type="entry name" value="Pept_S33_TAP-like_C"/>
</dbReference>
<proteinExistence type="inferred from homology"/>
<evidence type="ECO:0000313" key="6">
    <source>
        <dbReference type="EMBL" id="MET8434949.1"/>
    </source>
</evidence>
<name>A0ABV2UAS3_9ACTN</name>
<keyword evidence="2 4" id="KW-0732">Signal</keyword>
<organism evidence="6 7">
    <name type="scientific">Streptomyces sp. 900116325</name>
    <dbReference type="NCBI Taxonomy" id="3154295"/>
    <lineage>
        <taxon>Bacteria</taxon>
        <taxon>Bacillati</taxon>
        <taxon>Actinomycetota</taxon>
        <taxon>Actinomycetes</taxon>
        <taxon>Kitasatosporales</taxon>
        <taxon>Streptomycetaceae</taxon>
        <taxon>Streptomyces</taxon>
    </lineage>
</organism>
<evidence type="ECO:0000256" key="1">
    <source>
        <dbReference type="ARBA" id="ARBA00010088"/>
    </source>
</evidence>
<dbReference type="PROSITE" id="PS51318">
    <property type="entry name" value="TAT"/>
    <property type="match status" value="1"/>
</dbReference>
<comment type="similarity">
    <text evidence="1">Belongs to the peptidase S33 family.</text>
</comment>
<dbReference type="InterPro" id="IPR029058">
    <property type="entry name" value="AB_hydrolase_fold"/>
</dbReference>
<evidence type="ECO:0000313" key="7">
    <source>
        <dbReference type="Proteomes" id="UP001550044"/>
    </source>
</evidence>
<dbReference type="Gene3D" id="3.40.50.1820">
    <property type="entry name" value="alpha/beta hydrolase"/>
    <property type="match status" value="1"/>
</dbReference>
<feature type="signal peptide" evidence="4">
    <location>
        <begin position="1"/>
        <end position="32"/>
    </location>
</feature>
<keyword evidence="7" id="KW-1185">Reference proteome</keyword>
<dbReference type="InterPro" id="IPR051601">
    <property type="entry name" value="Serine_prot/Carboxylest_S33"/>
</dbReference>
<evidence type="ECO:0000256" key="2">
    <source>
        <dbReference type="ARBA" id="ARBA00022729"/>
    </source>
</evidence>
<dbReference type="RefSeq" id="WP_356710370.1">
    <property type="nucleotide sequence ID" value="NZ_JBEXIP010000014.1"/>
</dbReference>
<dbReference type="GO" id="GO:0016787">
    <property type="term" value="F:hydrolase activity"/>
    <property type="evidence" value="ECO:0007669"/>
    <property type="project" value="UniProtKB-KW"/>
</dbReference>
<accession>A0ABV2UAS3</accession>
<evidence type="ECO:0000259" key="5">
    <source>
        <dbReference type="Pfam" id="PF08386"/>
    </source>
</evidence>
<keyword evidence="3 6" id="KW-0378">Hydrolase</keyword>
<reference evidence="6 7" key="1">
    <citation type="submission" date="2024-06" db="EMBL/GenBank/DDBJ databases">
        <title>The Natural Products Discovery Center: Release of the First 8490 Sequenced Strains for Exploring Actinobacteria Biosynthetic Diversity.</title>
        <authorList>
            <person name="Kalkreuter E."/>
            <person name="Kautsar S.A."/>
            <person name="Yang D."/>
            <person name="Bader C.D."/>
            <person name="Teijaro C.N."/>
            <person name="Fluegel L."/>
            <person name="Davis C.M."/>
            <person name="Simpson J.R."/>
            <person name="Lauterbach L."/>
            <person name="Steele A.D."/>
            <person name="Gui C."/>
            <person name="Meng S."/>
            <person name="Li G."/>
            <person name="Viehrig K."/>
            <person name="Ye F."/>
            <person name="Su P."/>
            <person name="Kiefer A.F."/>
            <person name="Nichols A."/>
            <person name="Cepeda A.J."/>
            <person name="Yan W."/>
            <person name="Fan B."/>
            <person name="Jiang Y."/>
            <person name="Adhikari A."/>
            <person name="Zheng C.-J."/>
            <person name="Schuster L."/>
            <person name="Cowan T.M."/>
            <person name="Smanski M.J."/>
            <person name="Chevrette M.G."/>
            <person name="De Carvalho L.P.S."/>
            <person name="Shen B."/>
        </authorList>
    </citation>
    <scope>NUCLEOTIDE SEQUENCE [LARGE SCALE GENOMIC DNA]</scope>
    <source>
        <strain evidence="6 7">NPDC005137</strain>
    </source>
</reference>
<evidence type="ECO:0000256" key="3">
    <source>
        <dbReference type="ARBA" id="ARBA00022801"/>
    </source>
</evidence>
<protein>
    <submittedName>
        <fullName evidence="6">Alpha/beta hydrolase</fullName>
    </submittedName>
</protein>
<dbReference type="PANTHER" id="PTHR43248:SF29">
    <property type="entry name" value="TRIPEPTIDYL AMINOPEPTIDASE"/>
    <property type="match status" value="1"/>
</dbReference>
<sequence length="505" mass="53525">MTTYSNRALLLVFSATAVATSLTAATAPTAQAAPGKSGVSVPALTWRPCAQPGGPAGQECADLPVPLDYADPAGPQLTLAVSRLRSDRPEARRGTLIVIPGGPGGAGVQRLTQKGAALRQEIAGSYDLVGLDPRGTGGSTRANCGLDEDDRYMTSLRSWPEPGGDITENVARSRRTAEACARNGGAVLRSFTTANEVRDIDRFRQALGEERLSAWGVSYGTYVGAVYAQKYPQHTDRWVLDSSGDPDPARVARGWLANMSQAADDRFRDFAAWASDPAREAEGLRLARRAEDVRPLFLSLAAKLDREPKATTTAGVALTGNRLRQALQSALYSDASFEQTARLVLVAQDPAATPVLPADLANPLPDQDAAVMVAVICNDVRWPASVSSYRKAVAADRVRHPLTAGMPANITPCAFWKDAAAEKPTTITSKGPSNILMIQNLRDPANPFFGALTMREALGDRARLVTVDHGGHGVYLGNGDVCGTGKVTEFLTTGARPAEDAYCAD</sequence>
<dbReference type="SUPFAM" id="SSF53474">
    <property type="entry name" value="alpha/beta-Hydrolases"/>
    <property type="match status" value="1"/>
</dbReference>